<dbReference type="Proteomes" id="UP000450000">
    <property type="component" value="Unassembled WGS sequence"/>
</dbReference>
<evidence type="ECO:0000313" key="1">
    <source>
        <dbReference type="EMBL" id="MQS17324.1"/>
    </source>
</evidence>
<accession>A0A6N7L4U8</accession>
<reference evidence="1 2" key="1">
    <citation type="submission" date="2019-09" db="EMBL/GenBank/DDBJ databases">
        <title>Genome Sequences of Streptomyces kaniharaensis ATCC 21070.</title>
        <authorList>
            <person name="Zhu W."/>
            <person name="De Crecy-Lagard V."/>
            <person name="Richards N.G."/>
        </authorList>
    </citation>
    <scope>NUCLEOTIDE SEQUENCE [LARGE SCALE GENOMIC DNA]</scope>
    <source>
        <strain evidence="1 2">SF-557</strain>
    </source>
</reference>
<keyword evidence="2" id="KW-1185">Reference proteome</keyword>
<dbReference type="AlphaFoldDB" id="A0A6N7L4U8"/>
<gene>
    <name evidence="1" type="ORF">F7Q99_35380</name>
</gene>
<name>A0A6N7L4U8_9ACTN</name>
<comment type="caution">
    <text evidence="1">The sequence shown here is derived from an EMBL/GenBank/DDBJ whole genome shotgun (WGS) entry which is preliminary data.</text>
</comment>
<sequence length="185" mass="20065">MTTRHPLPTRWAINVHPVANLAILTLLDGDGAHRDTGFHPLTAPDTTEHTVHTLDEITDPELRASAQRLIDTFYQRTAQAQANADAFGAAVPDQEHLIGRLRSDLLGSTIDFGIDDEALTVVLKLTAAGPTAGALLALVALWPRTTSPTSPADGVTQNLADDGTLTVTFDQRHAEKFLTWYRDQP</sequence>
<dbReference type="RefSeq" id="WP_153469998.1">
    <property type="nucleotide sequence ID" value="NZ_WBOF01000004.1"/>
</dbReference>
<protein>
    <submittedName>
        <fullName evidence="1">Uncharacterized protein</fullName>
    </submittedName>
</protein>
<proteinExistence type="predicted"/>
<dbReference type="EMBL" id="WBOF01000004">
    <property type="protein sequence ID" value="MQS17324.1"/>
    <property type="molecule type" value="Genomic_DNA"/>
</dbReference>
<organism evidence="1 2">
    <name type="scientific">Streptomyces kaniharaensis</name>
    <dbReference type="NCBI Taxonomy" id="212423"/>
    <lineage>
        <taxon>Bacteria</taxon>
        <taxon>Bacillati</taxon>
        <taxon>Actinomycetota</taxon>
        <taxon>Actinomycetes</taxon>
        <taxon>Kitasatosporales</taxon>
        <taxon>Streptomycetaceae</taxon>
        <taxon>Streptomyces</taxon>
    </lineage>
</organism>
<dbReference type="OrthoDB" id="4205060at2"/>
<evidence type="ECO:0000313" key="2">
    <source>
        <dbReference type="Proteomes" id="UP000450000"/>
    </source>
</evidence>